<proteinExistence type="inferred from homology"/>
<keyword evidence="4" id="KW-0464">Manganese</keyword>
<keyword evidence="3" id="KW-0547">Nucleotide-binding</keyword>
<dbReference type="PANTHER" id="PTHR10656">
    <property type="entry name" value="CELL FATE DETERMINING PROTEIN MAB21-RELATED"/>
    <property type="match status" value="1"/>
</dbReference>
<evidence type="ECO:0000256" key="2">
    <source>
        <dbReference type="ARBA" id="ARBA00008307"/>
    </source>
</evidence>
<protein>
    <submittedName>
        <fullName evidence="6">Uncharacterized protein</fullName>
    </submittedName>
</protein>
<dbReference type="InterPro" id="IPR024810">
    <property type="entry name" value="MAB21L/cGLR"/>
</dbReference>
<comment type="cofactor">
    <cofactor evidence="1">
        <name>Mn(2+)</name>
        <dbReference type="ChEBI" id="CHEBI:29035"/>
    </cofactor>
</comment>
<evidence type="ECO:0000256" key="5">
    <source>
        <dbReference type="SAM" id="SignalP"/>
    </source>
</evidence>
<dbReference type="EMBL" id="VIIS01002118">
    <property type="protein sequence ID" value="KAF0288306.1"/>
    <property type="molecule type" value="Genomic_DNA"/>
</dbReference>
<comment type="similarity">
    <text evidence="2">Belongs to the mab-21 family.</text>
</comment>
<evidence type="ECO:0000256" key="3">
    <source>
        <dbReference type="ARBA" id="ARBA00023134"/>
    </source>
</evidence>
<comment type="caution">
    <text evidence="6">The sequence shown here is derived from an EMBL/GenBank/DDBJ whole genome shotgun (WGS) entry which is preliminary data.</text>
</comment>
<feature type="chain" id="PRO_5025345578" evidence="5">
    <location>
        <begin position="19"/>
        <end position="393"/>
    </location>
</feature>
<dbReference type="AlphaFoldDB" id="A0A6A4V0R5"/>
<keyword evidence="3" id="KW-0342">GTP-binding</keyword>
<accession>A0A6A4V0R5</accession>
<sequence>MAVAVTAVAAPLLLLAFSALLNDSNLPDPGGVPSSVHLSPAEKVLHDVLASQRSAEGEITFRLRRVIAERFTGITVSHLRRISPLFAGATVEHDGGAYEHTRVSNVADFDMYTMLSAEPLREFSLRSDGEGGFVVQLRPGADRDQLPKDLVHMLTVDGRVDAGKFHAWMTECVLYALREAAEEHPDLRPVVYQTRGAPGVNLTDYSGANIEVDLTAKLPVPPAGDAVLRPAALRPCGTPLVPPGGRPVWYLYPGPARSGGAESFSANAPQLEMALLETQPLLQRVIRLLKTLSSVHDWHDRFRASSFQLKQAAFWWHEEHCAETRLLPASVGVLRQLEEALRARRLEQFWFAVPTEYRLREELRAAKLADEVAQSVEVLTSGDAARIRQLFRM</sequence>
<dbReference type="Gene3D" id="3.30.460.90">
    <property type="match status" value="1"/>
</dbReference>
<reference evidence="6 7" key="1">
    <citation type="submission" date="2019-07" db="EMBL/GenBank/DDBJ databases">
        <title>Draft genome assembly of a fouling barnacle, Amphibalanus amphitrite (Darwin, 1854): The first reference genome for Thecostraca.</title>
        <authorList>
            <person name="Kim W."/>
        </authorList>
    </citation>
    <scope>NUCLEOTIDE SEQUENCE [LARGE SCALE GENOMIC DNA]</scope>
    <source>
        <strain evidence="6">SNU_AA5</strain>
        <tissue evidence="6">Soma without cirri and trophi</tissue>
    </source>
</reference>
<dbReference type="PANTHER" id="PTHR10656:SF42">
    <property type="entry name" value="CYCLIC GMP-AMP SYNTHASE-LIKE PROTEIN-RELATED"/>
    <property type="match status" value="1"/>
</dbReference>
<evidence type="ECO:0000256" key="1">
    <source>
        <dbReference type="ARBA" id="ARBA00001936"/>
    </source>
</evidence>
<keyword evidence="5" id="KW-0732">Signal</keyword>
<evidence type="ECO:0000256" key="4">
    <source>
        <dbReference type="ARBA" id="ARBA00023211"/>
    </source>
</evidence>
<dbReference type="Proteomes" id="UP000440578">
    <property type="component" value="Unassembled WGS sequence"/>
</dbReference>
<evidence type="ECO:0000313" key="7">
    <source>
        <dbReference type="Proteomes" id="UP000440578"/>
    </source>
</evidence>
<feature type="signal peptide" evidence="5">
    <location>
        <begin position="1"/>
        <end position="18"/>
    </location>
</feature>
<keyword evidence="7" id="KW-1185">Reference proteome</keyword>
<dbReference type="SMART" id="SM01265">
    <property type="entry name" value="Mab-21"/>
    <property type="match status" value="1"/>
</dbReference>
<evidence type="ECO:0000313" key="6">
    <source>
        <dbReference type="EMBL" id="KAF0288306.1"/>
    </source>
</evidence>
<name>A0A6A4V0R5_AMPAM</name>
<organism evidence="6 7">
    <name type="scientific">Amphibalanus amphitrite</name>
    <name type="common">Striped barnacle</name>
    <name type="synonym">Balanus amphitrite</name>
    <dbReference type="NCBI Taxonomy" id="1232801"/>
    <lineage>
        <taxon>Eukaryota</taxon>
        <taxon>Metazoa</taxon>
        <taxon>Ecdysozoa</taxon>
        <taxon>Arthropoda</taxon>
        <taxon>Crustacea</taxon>
        <taxon>Multicrustacea</taxon>
        <taxon>Cirripedia</taxon>
        <taxon>Thoracica</taxon>
        <taxon>Thoracicalcarea</taxon>
        <taxon>Balanomorpha</taxon>
        <taxon>Balanoidea</taxon>
        <taxon>Balanidae</taxon>
        <taxon>Amphibalaninae</taxon>
        <taxon>Amphibalanus</taxon>
    </lineage>
</organism>
<gene>
    <name evidence="6" type="ORF">FJT64_013293</name>
</gene>
<dbReference type="GO" id="GO:0005525">
    <property type="term" value="F:GTP binding"/>
    <property type="evidence" value="ECO:0007669"/>
    <property type="project" value="UniProtKB-KW"/>
</dbReference>